<accession>A0A3S3S9G2</accession>
<evidence type="ECO:0000256" key="13">
    <source>
        <dbReference type="ARBA" id="ARBA00023136"/>
    </source>
</evidence>
<gene>
    <name evidence="15" type="ORF">B4U79_00243</name>
</gene>
<dbReference type="GO" id="GO:0036444">
    <property type="term" value="P:calcium import into the mitochondrion"/>
    <property type="evidence" value="ECO:0007669"/>
    <property type="project" value="UniProtKB-UniRule"/>
</dbReference>
<keyword evidence="9 14" id="KW-0809">Transit peptide</keyword>
<keyword evidence="7 14" id="KW-0999">Mitochondrion inner membrane</keyword>
<dbReference type="EMBL" id="NCKU01001363">
    <property type="protein sequence ID" value="RWS12302.1"/>
    <property type="molecule type" value="Genomic_DNA"/>
</dbReference>
<keyword evidence="12 14" id="KW-0496">Mitochondrion</keyword>
<comment type="subunit">
    <text evidence="14">Component of the uniplex complex. Interacts (via the transmembrane region) with MCU (via the first transmembrane region); the interaction is direct.</text>
</comment>
<dbReference type="OrthoDB" id="6515077at2759"/>
<evidence type="ECO:0000313" key="15">
    <source>
        <dbReference type="EMBL" id="RWS12302.1"/>
    </source>
</evidence>
<evidence type="ECO:0000256" key="4">
    <source>
        <dbReference type="ARBA" id="ARBA00022448"/>
    </source>
</evidence>
<evidence type="ECO:0000256" key="3">
    <source>
        <dbReference type="ARBA" id="ARBA00022180"/>
    </source>
</evidence>
<keyword evidence="5 14" id="KW-0109">Calcium transport</keyword>
<evidence type="ECO:0000256" key="9">
    <source>
        <dbReference type="ARBA" id="ARBA00022946"/>
    </source>
</evidence>
<evidence type="ECO:0000256" key="5">
    <source>
        <dbReference type="ARBA" id="ARBA00022568"/>
    </source>
</evidence>
<comment type="subcellular location">
    <subcellularLocation>
        <location evidence="1 14">Mitochondrion inner membrane</location>
        <topology evidence="1 14">Single-pass membrane protein</topology>
    </subcellularLocation>
</comment>
<evidence type="ECO:0000256" key="1">
    <source>
        <dbReference type="ARBA" id="ARBA00004434"/>
    </source>
</evidence>
<evidence type="ECO:0000256" key="10">
    <source>
        <dbReference type="ARBA" id="ARBA00022989"/>
    </source>
</evidence>
<name>A0A3S3S9G2_9ACAR</name>
<dbReference type="GO" id="GO:1990246">
    <property type="term" value="C:uniplex complex"/>
    <property type="evidence" value="ECO:0007669"/>
    <property type="project" value="UniProtKB-UniRule"/>
</dbReference>
<dbReference type="PANTHER" id="PTHR33904:SF1">
    <property type="entry name" value="ESSENTIAL MCU REGULATOR, MITOCHONDRIAL"/>
    <property type="match status" value="1"/>
</dbReference>
<keyword evidence="16" id="KW-1185">Reference proteome</keyword>
<evidence type="ECO:0000256" key="7">
    <source>
        <dbReference type="ARBA" id="ARBA00022792"/>
    </source>
</evidence>
<dbReference type="GO" id="GO:0051560">
    <property type="term" value="P:mitochondrial calcium ion homeostasis"/>
    <property type="evidence" value="ECO:0007669"/>
    <property type="project" value="UniProtKB-UniRule"/>
</dbReference>
<evidence type="ECO:0000256" key="12">
    <source>
        <dbReference type="ARBA" id="ARBA00023128"/>
    </source>
</evidence>
<evidence type="ECO:0000256" key="14">
    <source>
        <dbReference type="RuleBase" id="RU369077"/>
    </source>
</evidence>
<organism evidence="15 16">
    <name type="scientific">Dinothrombium tinctorium</name>
    <dbReference type="NCBI Taxonomy" id="1965070"/>
    <lineage>
        <taxon>Eukaryota</taxon>
        <taxon>Metazoa</taxon>
        <taxon>Ecdysozoa</taxon>
        <taxon>Arthropoda</taxon>
        <taxon>Chelicerata</taxon>
        <taxon>Arachnida</taxon>
        <taxon>Acari</taxon>
        <taxon>Acariformes</taxon>
        <taxon>Trombidiformes</taxon>
        <taxon>Prostigmata</taxon>
        <taxon>Anystina</taxon>
        <taxon>Parasitengona</taxon>
        <taxon>Trombidioidea</taxon>
        <taxon>Trombidiidae</taxon>
        <taxon>Dinothrombium</taxon>
    </lineage>
</organism>
<evidence type="ECO:0000256" key="6">
    <source>
        <dbReference type="ARBA" id="ARBA00022692"/>
    </source>
</evidence>
<sequence length="135" mass="15248">MFRTVLLCVAKRHHSTDISLIPSVRRVLLVDRMPLNRCFASQKQQKAVNNEEKKERVSGPCFESTATSSSIASEKQSFNELDELLARSTQRPRFGLLKVMATILLGVYFGAFIAKLGANLLEEYEIFVHGENEDD</sequence>
<reference evidence="15 16" key="1">
    <citation type="journal article" date="2018" name="Gigascience">
        <title>Genomes of trombidid mites reveal novel predicted allergens and laterally-transferred genes associated with secondary metabolism.</title>
        <authorList>
            <person name="Dong X."/>
            <person name="Chaisiri K."/>
            <person name="Xia D."/>
            <person name="Armstrong S.D."/>
            <person name="Fang Y."/>
            <person name="Donnelly M.J."/>
            <person name="Kadowaki T."/>
            <person name="McGarry J.W."/>
            <person name="Darby A.C."/>
            <person name="Makepeace B.L."/>
        </authorList>
    </citation>
    <scope>NUCLEOTIDE SEQUENCE [LARGE SCALE GENOMIC DNA]</scope>
    <source>
        <strain evidence="15">UoL-WK</strain>
    </source>
</reference>
<keyword evidence="13 14" id="KW-0472">Membrane</keyword>
<dbReference type="AlphaFoldDB" id="A0A3S3S9G2"/>
<evidence type="ECO:0000256" key="11">
    <source>
        <dbReference type="ARBA" id="ARBA00023065"/>
    </source>
</evidence>
<evidence type="ECO:0000256" key="2">
    <source>
        <dbReference type="ARBA" id="ARBA00008958"/>
    </source>
</evidence>
<dbReference type="Proteomes" id="UP000285301">
    <property type="component" value="Unassembled WGS sequence"/>
</dbReference>
<comment type="caution">
    <text evidence="15">The sequence shown here is derived from an EMBL/GenBank/DDBJ whole genome shotgun (WGS) entry which is preliminary data.</text>
</comment>
<comment type="function">
    <text evidence="14">Essential regulatory subunit of the mitochondrial calcium uniporter complex (uniplex), a complex that mediates calcium uptake into mitochondria.</text>
</comment>
<dbReference type="PANTHER" id="PTHR33904">
    <property type="entry name" value="ESSENTIAL MCU REGULATOR, MITOCHONDRIAL"/>
    <property type="match status" value="1"/>
</dbReference>
<dbReference type="Pfam" id="PF10161">
    <property type="entry name" value="DDDD"/>
    <property type="match status" value="1"/>
</dbReference>
<keyword evidence="6 14" id="KW-0812">Transmembrane</keyword>
<keyword evidence="10 14" id="KW-1133">Transmembrane helix</keyword>
<keyword evidence="11 14" id="KW-0406">Ion transport</keyword>
<evidence type="ECO:0000256" key="8">
    <source>
        <dbReference type="ARBA" id="ARBA00022837"/>
    </source>
</evidence>
<proteinExistence type="inferred from homology"/>
<keyword evidence="8 14" id="KW-0106">Calcium</keyword>
<keyword evidence="4 14" id="KW-0813">Transport</keyword>
<feature type="transmembrane region" description="Helical" evidence="14">
    <location>
        <begin position="95"/>
        <end position="114"/>
    </location>
</feature>
<comment type="similarity">
    <text evidence="2 14">Belongs to the SMDT1/EMRE family.</text>
</comment>
<protein>
    <recommendedName>
        <fullName evidence="3 14">Essential MCU regulator, mitochondrial</fullName>
    </recommendedName>
    <alternativeName>
        <fullName evidence="14">Single-pass membrane protein with aspartate-rich tail 1, mitochondrial</fullName>
    </alternativeName>
</protein>
<evidence type="ECO:0000313" key="16">
    <source>
        <dbReference type="Proteomes" id="UP000285301"/>
    </source>
</evidence>
<dbReference type="InterPro" id="IPR018782">
    <property type="entry name" value="MCU_reg"/>
</dbReference>